<dbReference type="EMBL" id="CP054492">
    <property type="protein sequence ID" value="QOY51963.1"/>
    <property type="molecule type" value="Genomic_DNA"/>
</dbReference>
<dbReference type="KEGG" id="sbal:HUE88_12860"/>
<gene>
    <name evidence="1" type="ORF">HUE88_12860</name>
</gene>
<name>A0A7S7LW70_9BACT</name>
<sequence>MATLEQDIDDLYEKIGDVDNFDFQNYISPLLQDLDPDNLTEEQVENLNKLVEYYTDYGVYLPLPNDPRYEHIKDYEDYEYTNCIAYEMVIRTDKFHKMKTYNQYEDHDKWIKDAVYLGLDPSTYIFPEDMIILDSEHKFRLMYQSKKYISIDDFDNGLYLLIEYYLEKEEIYQIDSNLKLEKVVVDDIKNKKHSLVNKIFKNYGNYYIILMDSVENKPTLTPLNKDLPTSKLDSDFVKSIEDRYIKYKRIDTEPVYTRPTLSFKESKIINLPINLNLPKTELEAYVSKIKDDYDENESIIQTPMELLGKKIEKAIEPNSLKKMPAKKKRKIAFSNAFCVYDLYKVLTPIFEREEREFREKQKSGAIGRNINNTYTSVELKNEIAFIAGIFTKDGDPAIDKVEYYHTLIQEYIDDEKYKELITGEKNRL</sequence>
<evidence type="ECO:0000313" key="2">
    <source>
        <dbReference type="Proteomes" id="UP000593994"/>
    </source>
</evidence>
<accession>A0A7S7LW70</accession>
<organism evidence="1 2">
    <name type="scientific">Candidatus Sulfurimonas baltica</name>
    <dbReference type="NCBI Taxonomy" id="2740404"/>
    <lineage>
        <taxon>Bacteria</taxon>
        <taxon>Pseudomonadati</taxon>
        <taxon>Campylobacterota</taxon>
        <taxon>Epsilonproteobacteria</taxon>
        <taxon>Campylobacterales</taxon>
        <taxon>Sulfurimonadaceae</taxon>
        <taxon>Sulfurimonas</taxon>
    </lineage>
</organism>
<protein>
    <submittedName>
        <fullName evidence="1">Uncharacterized protein</fullName>
    </submittedName>
</protein>
<evidence type="ECO:0000313" key="1">
    <source>
        <dbReference type="EMBL" id="QOY51963.1"/>
    </source>
</evidence>
<reference evidence="1 2" key="1">
    <citation type="submission" date="2020-05" db="EMBL/GenBank/DDBJ databases">
        <title>Sulfurimonas marisnigri, sp. nov., and Sulfurimonas baltica, sp. nov., manganese oxide reducing chemolithoautotrophs of the class Epsilonproteobacteria isolated from the pelagic redoxclines of the Black and Baltic Seas and emended description of the genus Sulfurimonas.</title>
        <authorList>
            <person name="Henkel J.V."/>
            <person name="Laudan C."/>
            <person name="Werner J."/>
            <person name="Neu T."/>
            <person name="Plewe S."/>
            <person name="Sproer C."/>
            <person name="Bunk B."/>
            <person name="Schulz-Vogt H.N."/>
        </authorList>
    </citation>
    <scope>NUCLEOTIDE SEQUENCE [LARGE SCALE GENOMIC DNA]</scope>
    <source>
        <strain evidence="1 2">GD2</strain>
    </source>
</reference>
<keyword evidence="2" id="KW-1185">Reference proteome</keyword>
<dbReference type="AlphaFoldDB" id="A0A7S7LW70"/>
<proteinExistence type="predicted"/>
<dbReference type="Proteomes" id="UP000593994">
    <property type="component" value="Chromosome"/>
</dbReference>
<dbReference type="RefSeq" id="WP_194369573.1">
    <property type="nucleotide sequence ID" value="NZ_CP054492.1"/>
</dbReference>